<dbReference type="InterPro" id="IPR032876">
    <property type="entry name" value="J_dom"/>
</dbReference>
<gene>
    <name evidence="3" type="ORF">SAMN06269117_11468</name>
</gene>
<dbReference type="AlphaFoldDB" id="A0A521CRL8"/>
<accession>A0A521CRL8</accession>
<dbReference type="Proteomes" id="UP000317315">
    <property type="component" value="Unassembled WGS sequence"/>
</dbReference>
<organism evidence="3 4">
    <name type="scientific">Balnearium lithotrophicum</name>
    <dbReference type="NCBI Taxonomy" id="223788"/>
    <lineage>
        <taxon>Bacteria</taxon>
        <taxon>Pseudomonadati</taxon>
        <taxon>Aquificota</taxon>
        <taxon>Aquificia</taxon>
        <taxon>Desulfurobacteriales</taxon>
        <taxon>Desulfurobacteriaceae</taxon>
        <taxon>Balnearium</taxon>
    </lineage>
</organism>
<sequence>MGFFHKIGHFFSSTLGSALLLGASFIPFFTPISTIWKIAIVATAFAGSYAAAKYQQSLLKRSFGKISAGGYLANTRSTQSQIPVVYGRCRVGINWIWAATSGNNNEYLYIVGTLSEGPIEKVEEIWLDGKPLVGVKEIEKSESKVVKKITNQRINKVKLTVSYPKLLLSSRADTLEIARGETVDKGSYTVSFSNDGTVTVEGKVIDNVCVKWSYEWDDYTSLTKVCKESKPVYQRINSVTFNEFSTDGGNTWFKSPNDLVEWDYVVGGEDNFNSKFGGLFDEVKNLGFTDNVPYTACLIVRLKWATVKSGNVIQPRWSGVPNITAVVNGRTVDNKGTGFNKDNPALILLDYLTNTRYGLGIPEEKIDIESFLEVAQYCDEQGFSFNGVIYDSSAKDVVELLCNHFRGILIKSGGKYKLKYKNLYFESPVMKFDEADYIEGSFSYDLPSRTRIPNSIKVEYIDPVMNDTPNTLTLEVQDDVTVEENPIDIKLYGVDRLGAKRLGAYFLERARLNHTVTFTTTTKALPLEPGDIISVTYKDFGIENQLFRVEEIRQVDDDTVSVVAVIEDYKLYNEDIDLEIRNVDVTDLPSPNDPPLPVVPSVLESTELDKDGTPMSYVVVSWPLTEGYIDHYEVWVNESGTWELAGITKAPPYKVLVKAGETYKVKVIPVTIFGIKADWEESPEVSISVAGITEGPVFSGGLSTSIDNTKKLLTATWSRVTDKDFDHFTVTVYKKDTNEILDQYFTSTNKITIPLNYESDITIGVKAVNTSGVASEEFRETIIRNPLFPLIVGHLSCAGNVLIINPWKPLNGNLTIKTPIFLVRDFFSKGFAGLRSGNLTTDQLTGLGFYFDNVVPYNDSQKTCHIYKFSLTGDLSLIDTIELPEAKAHPFYRTDTSPLYVAAWLDVFDSNFYVAYLENKDNPTYLKILKNGSDWKTLDISSETANVYGFNCRVFVFENEEFIAAYDYEDSDLNWHWKVYSSRTNSWISTEKLASSGNIFPQKMNDGIFYITNDSSLSPAEQYRKIDLNLNNTFLANADHFRAYNPYERNWYIGYVDDYLYRLTQDGKTETWWYAVWNKA</sequence>
<keyword evidence="1" id="KW-0812">Transmembrane</keyword>
<evidence type="ECO:0000256" key="1">
    <source>
        <dbReference type="SAM" id="Phobius"/>
    </source>
</evidence>
<dbReference type="RefSeq" id="WP_185954273.1">
    <property type="nucleotide sequence ID" value="NZ_FXTM01000014.1"/>
</dbReference>
<reference evidence="3 4" key="1">
    <citation type="submission" date="2017-05" db="EMBL/GenBank/DDBJ databases">
        <authorList>
            <person name="Varghese N."/>
            <person name="Submissions S."/>
        </authorList>
    </citation>
    <scope>NUCLEOTIDE SEQUENCE [LARGE SCALE GENOMIC DNA]</scope>
    <source>
        <strain evidence="3 4">DSM 16304</strain>
    </source>
</reference>
<keyword evidence="1" id="KW-0472">Membrane</keyword>
<keyword evidence="4" id="KW-1185">Reference proteome</keyword>
<protein>
    <submittedName>
        <fullName evidence="3">Phage tail protein</fullName>
    </submittedName>
</protein>
<proteinExistence type="predicted"/>
<evidence type="ECO:0000259" key="2">
    <source>
        <dbReference type="Pfam" id="PF13550"/>
    </source>
</evidence>
<evidence type="ECO:0000313" key="4">
    <source>
        <dbReference type="Proteomes" id="UP000317315"/>
    </source>
</evidence>
<evidence type="ECO:0000313" key="3">
    <source>
        <dbReference type="EMBL" id="SMO62025.1"/>
    </source>
</evidence>
<name>A0A521CRL8_9BACT</name>
<dbReference type="Pfam" id="PF13550">
    <property type="entry name" value="Phage-tail_3"/>
    <property type="match status" value="1"/>
</dbReference>
<feature type="transmembrane region" description="Helical" evidence="1">
    <location>
        <begin position="7"/>
        <end position="29"/>
    </location>
</feature>
<dbReference type="EMBL" id="FXTM01000014">
    <property type="protein sequence ID" value="SMO62025.1"/>
    <property type="molecule type" value="Genomic_DNA"/>
</dbReference>
<keyword evidence="1" id="KW-1133">Transmembrane helix</keyword>
<feature type="domain" description="Tip attachment protein J" evidence="2">
    <location>
        <begin position="392"/>
        <end position="552"/>
    </location>
</feature>